<dbReference type="AlphaFoldDB" id="A0A382F9U4"/>
<dbReference type="EMBL" id="UINC01048645">
    <property type="protein sequence ID" value="SVB59429.1"/>
    <property type="molecule type" value="Genomic_DNA"/>
</dbReference>
<dbReference type="PANTHER" id="PTHR30033:SF1">
    <property type="entry name" value="FLAGELLAR HOOK-ASSOCIATED PROTEIN 1"/>
    <property type="match status" value="1"/>
</dbReference>
<dbReference type="InterPro" id="IPR002371">
    <property type="entry name" value="FlgK"/>
</dbReference>
<dbReference type="InterPro" id="IPR053927">
    <property type="entry name" value="FlgK_helical"/>
</dbReference>
<feature type="domain" description="Flagellar basal body rod protein N-terminal" evidence="6">
    <location>
        <begin position="9"/>
        <end position="38"/>
    </location>
</feature>
<comment type="subcellular location">
    <subcellularLocation>
        <location evidence="1">Bacterial flagellum</location>
    </subcellularLocation>
    <subcellularLocation>
        <location evidence="2">Secreted</location>
    </subcellularLocation>
</comment>
<gene>
    <name evidence="8" type="ORF">METZ01_LOCUS212283</name>
</gene>
<dbReference type="GO" id="GO:0044780">
    <property type="term" value="P:bacterial-type flagellum assembly"/>
    <property type="evidence" value="ECO:0007669"/>
    <property type="project" value="InterPro"/>
</dbReference>
<protein>
    <submittedName>
        <fullName evidence="8">Uncharacterized protein</fullName>
    </submittedName>
</protein>
<evidence type="ECO:0000256" key="5">
    <source>
        <dbReference type="ARBA" id="ARBA00023143"/>
    </source>
</evidence>
<dbReference type="InterPro" id="IPR001444">
    <property type="entry name" value="Flag_bb_rod_N"/>
</dbReference>
<evidence type="ECO:0000259" key="7">
    <source>
        <dbReference type="Pfam" id="PF22638"/>
    </source>
</evidence>
<reference evidence="8" key="1">
    <citation type="submission" date="2018-05" db="EMBL/GenBank/DDBJ databases">
        <authorList>
            <person name="Lanie J.A."/>
            <person name="Ng W.-L."/>
            <person name="Kazmierczak K.M."/>
            <person name="Andrzejewski T.M."/>
            <person name="Davidsen T.M."/>
            <person name="Wayne K.J."/>
            <person name="Tettelin H."/>
            <person name="Glass J.I."/>
            <person name="Rusch D."/>
            <person name="Podicherti R."/>
            <person name="Tsui H.-C.T."/>
            <person name="Winkler M.E."/>
        </authorList>
    </citation>
    <scope>NUCLEOTIDE SEQUENCE</scope>
</reference>
<proteinExistence type="inferred from homology"/>
<sequence>MAVTASSGIEIGRRALQAQQTALQVTSHNIANVNTPGFSRRTVDLTNVGGGSGVGLGVDVSSVLRQRNVFLDAQARVEQQVLGRWEAMERALTGIEGIFNEPTGAGSSEAGTIFNEPSGLGLSGSLSRFWNAWQDVANVPESGAARAAVRQEADFLANTMHQIYGQVADSRRGLDEGIVRQAQEINDILDSLAVINGEIPRSGFDGDVGGDLADERDRLLEDLSNRVDISVIEKDNGQVSVLLSGHNLVQQNQATHLDVRSVTQNDFPTSIVFFSDDGSLAQIREGQLRGMMEVRDTTIPDILTRLDILAATMVQEVNRLHRTGVGSTGATAIDFFDNSKTSASNIVLDDRILADLNNIAASADGNPGDNAVALAIAALRNADDIADLQGNTVEGFYF</sequence>
<evidence type="ECO:0000256" key="2">
    <source>
        <dbReference type="ARBA" id="ARBA00004613"/>
    </source>
</evidence>
<accession>A0A382F9U4</accession>
<dbReference type="Pfam" id="PF22638">
    <property type="entry name" value="FlgK_D1"/>
    <property type="match status" value="1"/>
</dbReference>
<evidence type="ECO:0000256" key="4">
    <source>
        <dbReference type="ARBA" id="ARBA00022525"/>
    </source>
</evidence>
<dbReference type="GO" id="GO:0009424">
    <property type="term" value="C:bacterial-type flagellum hook"/>
    <property type="evidence" value="ECO:0007669"/>
    <property type="project" value="InterPro"/>
</dbReference>
<keyword evidence="5" id="KW-0975">Bacterial flagellum</keyword>
<dbReference type="GO" id="GO:0005576">
    <property type="term" value="C:extracellular region"/>
    <property type="evidence" value="ECO:0007669"/>
    <property type="project" value="UniProtKB-SubCell"/>
</dbReference>
<dbReference type="GO" id="GO:0005198">
    <property type="term" value="F:structural molecule activity"/>
    <property type="evidence" value="ECO:0007669"/>
    <property type="project" value="InterPro"/>
</dbReference>
<feature type="non-terminal residue" evidence="8">
    <location>
        <position position="398"/>
    </location>
</feature>
<evidence type="ECO:0000256" key="1">
    <source>
        <dbReference type="ARBA" id="ARBA00004365"/>
    </source>
</evidence>
<keyword evidence="4" id="KW-0964">Secreted</keyword>
<organism evidence="8">
    <name type="scientific">marine metagenome</name>
    <dbReference type="NCBI Taxonomy" id="408172"/>
    <lineage>
        <taxon>unclassified sequences</taxon>
        <taxon>metagenomes</taxon>
        <taxon>ecological metagenomes</taxon>
    </lineage>
</organism>
<name>A0A382F9U4_9ZZZZ</name>
<comment type="similarity">
    <text evidence="3">Belongs to the flagella basal body rod proteins family.</text>
</comment>
<evidence type="ECO:0000313" key="8">
    <source>
        <dbReference type="EMBL" id="SVB59429.1"/>
    </source>
</evidence>
<evidence type="ECO:0000256" key="3">
    <source>
        <dbReference type="ARBA" id="ARBA00009677"/>
    </source>
</evidence>
<evidence type="ECO:0000259" key="6">
    <source>
        <dbReference type="Pfam" id="PF00460"/>
    </source>
</evidence>
<dbReference type="PANTHER" id="PTHR30033">
    <property type="entry name" value="FLAGELLAR HOOK-ASSOCIATED PROTEIN 1"/>
    <property type="match status" value="1"/>
</dbReference>
<feature type="domain" description="Flagellar hook-associated protein FlgK helical" evidence="7">
    <location>
        <begin position="112"/>
        <end position="336"/>
    </location>
</feature>
<dbReference type="Pfam" id="PF00460">
    <property type="entry name" value="Flg_bb_rod"/>
    <property type="match status" value="1"/>
</dbReference>
<dbReference type="NCBIfam" id="TIGR02492">
    <property type="entry name" value="flgK_ends"/>
    <property type="match status" value="1"/>
</dbReference>